<dbReference type="Proteomes" id="UP001222770">
    <property type="component" value="Unassembled WGS sequence"/>
</dbReference>
<name>A0ABT6CKA0_9SPHN</name>
<protein>
    <submittedName>
        <fullName evidence="1">Uncharacterized protein</fullName>
    </submittedName>
</protein>
<gene>
    <name evidence="1" type="ORF">POM99_14190</name>
</gene>
<keyword evidence="2" id="KW-1185">Reference proteome</keyword>
<accession>A0ABT6CKA0</accession>
<proteinExistence type="predicted"/>
<organism evidence="1 2">
    <name type="scientific">Novosphingobium cyanobacteriorum</name>
    <dbReference type="NCBI Taxonomy" id="3024215"/>
    <lineage>
        <taxon>Bacteria</taxon>
        <taxon>Pseudomonadati</taxon>
        <taxon>Pseudomonadota</taxon>
        <taxon>Alphaproteobacteria</taxon>
        <taxon>Sphingomonadales</taxon>
        <taxon>Sphingomonadaceae</taxon>
        <taxon>Novosphingobium</taxon>
    </lineage>
</organism>
<dbReference type="EMBL" id="JAROCY010000013">
    <property type="protein sequence ID" value="MDF8334356.1"/>
    <property type="molecule type" value="Genomic_DNA"/>
</dbReference>
<dbReference type="RefSeq" id="WP_277278949.1">
    <property type="nucleotide sequence ID" value="NZ_JAROCY010000013.1"/>
</dbReference>
<sequence>MDGSLHEYWLELQMRLDPLVTDGPVEVRHVRLDKNVTLAARWKSVEKGMANRCHLL</sequence>
<evidence type="ECO:0000313" key="1">
    <source>
        <dbReference type="EMBL" id="MDF8334356.1"/>
    </source>
</evidence>
<evidence type="ECO:0000313" key="2">
    <source>
        <dbReference type="Proteomes" id="UP001222770"/>
    </source>
</evidence>
<reference evidence="1 2" key="1">
    <citation type="submission" date="2023-03" db="EMBL/GenBank/DDBJ databases">
        <title>Novosphingobium cyanobacteriorum sp. nov., isolated from a eutrophic reservoir during the Microcystis bloom period.</title>
        <authorList>
            <person name="Kang M."/>
            <person name="Le V."/>
            <person name="Ko S.-R."/>
            <person name="Lee S.-A."/>
            <person name="Ahn C.-Y."/>
        </authorList>
    </citation>
    <scope>NUCLEOTIDE SEQUENCE [LARGE SCALE GENOMIC DNA]</scope>
    <source>
        <strain evidence="1 2">HBC54</strain>
    </source>
</reference>
<comment type="caution">
    <text evidence="1">The sequence shown here is derived from an EMBL/GenBank/DDBJ whole genome shotgun (WGS) entry which is preliminary data.</text>
</comment>